<feature type="domain" description="HTH arsR-type" evidence="4">
    <location>
        <begin position="4"/>
        <end position="98"/>
    </location>
</feature>
<protein>
    <submittedName>
        <fullName evidence="5">Transcriptional regulator</fullName>
    </submittedName>
</protein>
<accession>A0A3E0V9X4</accession>
<sequence length="133" mass="13928">MSIGYERGDTAAVSLFHSLADPKRLQIVRRLQQGEARVSDLVAELGLAQSTVSEHVSCLRECDLVVGRAQGRQVFYSLARPELMDLLEAAEALLKATGYQVDLCLTYGTGSSGAGGADAASSGLGRSNAGVAK</sequence>
<keyword evidence="3" id="KW-0804">Transcription</keyword>
<organism evidence="5 6">
    <name type="scientific">Subtercola boreus</name>
    <dbReference type="NCBI Taxonomy" id="120213"/>
    <lineage>
        <taxon>Bacteria</taxon>
        <taxon>Bacillati</taxon>
        <taxon>Actinomycetota</taxon>
        <taxon>Actinomycetes</taxon>
        <taxon>Micrococcales</taxon>
        <taxon>Microbacteriaceae</taxon>
        <taxon>Subtercola</taxon>
    </lineage>
</organism>
<evidence type="ECO:0000313" key="6">
    <source>
        <dbReference type="Proteomes" id="UP000256486"/>
    </source>
</evidence>
<dbReference type="Proteomes" id="UP000256486">
    <property type="component" value="Unassembled WGS sequence"/>
</dbReference>
<dbReference type="PANTHER" id="PTHR43132">
    <property type="entry name" value="ARSENICAL RESISTANCE OPERON REPRESSOR ARSR-RELATED"/>
    <property type="match status" value="1"/>
</dbReference>
<proteinExistence type="predicted"/>
<dbReference type="PANTHER" id="PTHR43132:SF2">
    <property type="entry name" value="ARSENICAL RESISTANCE OPERON REPRESSOR ARSR-RELATED"/>
    <property type="match status" value="1"/>
</dbReference>
<name>A0A3E0V9X4_9MICO</name>
<evidence type="ECO:0000313" key="5">
    <source>
        <dbReference type="EMBL" id="RFA06479.1"/>
    </source>
</evidence>
<keyword evidence="6" id="KW-1185">Reference proteome</keyword>
<dbReference type="RefSeq" id="WP_116416859.1">
    <property type="nucleotide sequence ID" value="NZ_NBWZ01000002.1"/>
</dbReference>
<dbReference type="InterPro" id="IPR036388">
    <property type="entry name" value="WH-like_DNA-bd_sf"/>
</dbReference>
<dbReference type="EMBL" id="NBWZ01000002">
    <property type="protein sequence ID" value="RFA06479.1"/>
    <property type="molecule type" value="Genomic_DNA"/>
</dbReference>
<keyword evidence="2" id="KW-0238">DNA-binding</keyword>
<dbReference type="InterPro" id="IPR001845">
    <property type="entry name" value="HTH_ArsR_DNA-bd_dom"/>
</dbReference>
<dbReference type="GO" id="GO:0003677">
    <property type="term" value="F:DNA binding"/>
    <property type="evidence" value="ECO:0007669"/>
    <property type="project" value="UniProtKB-KW"/>
</dbReference>
<dbReference type="PROSITE" id="PS50987">
    <property type="entry name" value="HTH_ARSR_2"/>
    <property type="match status" value="1"/>
</dbReference>
<dbReference type="InterPro" id="IPR051011">
    <property type="entry name" value="Metal_resp_trans_reg"/>
</dbReference>
<evidence type="ECO:0000259" key="4">
    <source>
        <dbReference type="PROSITE" id="PS50987"/>
    </source>
</evidence>
<dbReference type="NCBIfam" id="NF033788">
    <property type="entry name" value="HTH_metalloreg"/>
    <property type="match status" value="1"/>
</dbReference>
<dbReference type="PRINTS" id="PR00778">
    <property type="entry name" value="HTHARSR"/>
</dbReference>
<dbReference type="SUPFAM" id="SSF46785">
    <property type="entry name" value="Winged helix' DNA-binding domain"/>
    <property type="match status" value="1"/>
</dbReference>
<evidence type="ECO:0000256" key="1">
    <source>
        <dbReference type="ARBA" id="ARBA00023015"/>
    </source>
</evidence>
<evidence type="ECO:0000256" key="3">
    <source>
        <dbReference type="ARBA" id="ARBA00023163"/>
    </source>
</evidence>
<comment type="caution">
    <text evidence="5">The sequence shown here is derived from an EMBL/GenBank/DDBJ whole genome shotgun (WGS) entry which is preliminary data.</text>
</comment>
<gene>
    <name evidence="5" type="ORF">B7R54_19080</name>
</gene>
<evidence type="ECO:0000256" key="2">
    <source>
        <dbReference type="ARBA" id="ARBA00023125"/>
    </source>
</evidence>
<dbReference type="Pfam" id="PF01022">
    <property type="entry name" value="HTH_5"/>
    <property type="match status" value="1"/>
</dbReference>
<reference evidence="5 6" key="1">
    <citation type="submission" date="2017-04" db="EMBL/GenBank/DDBJ databases">
        <title>Comparative genome analysis of Subtercola boreus.</title>
        <authorList>
            <person name="Cho Y.-J."/>
            <person name="Cho A."/>
            <person name="Kim O.-S."/>
            <person name="Lee J.-I."/>
        </authorList>
    </citation>
    <scope>NUCLEOTIDE SEQUENCE [LARGE SCALE GENOMIC DNA]</scope>
    <source>
        <strain evidence="5 6">K300</strain>
    </source>
</reference>
<dbReference type="InterPro" id="IPR011991">
    <property type="entry name" value="ArsR-like_HTH"/>
</dbReference>
<dbReference type="InterPro" id="IPR036390">
    <property type="entry name" value="WH_DNA-bd_sf"/>
</dbReference>
<dbReference type="AlphaFoldDB" id="A0A3E0V9X4"/>
<dbReference type="CDD" id="cd00090">
    <property type="entry name" value="HTH_ARSR"/>
    <property type="match status" value="1"/>
</dbReference>
<dbReference type="OrthoDB" id="3401849at2"/>
<dbReference type="GO" id="GO:0003700">
    <property type="term" value="F:DNA-binding transcription factor activity"/>
    <property type="evidence" value="ECO:0007669"/>
    <property type="project" value="InterPro"/>
</dbReference>
<keyword evidence="1" id="KW-0805">Transcription regulation</keyword>
<dbReference type="SMART" id="SM00418">
    <property type="entry name" value="HTH_ARSR"/>
    <property type="match status" value="1"/>
</dbReference>
<dbReference type="Gene3D" id="1.10.10.10">
    <property type="entry name" value="Winged helix-like DNA-binding domain superfamily/Winged helix DNA-binding domain"/>
    <property type="match status" value="1"/>
</dbReference>